<dbReference type="InterPro" id="IPR000792">
    <property type="entry name" value="Tscrpt_reg_LuxR_C"/>
</dbReference>
<dbReference type="CDD" id="cd17535">
    <property type="entry name" value="REC_NarL-like"/>
    <property type="match status" value="1"/>
</dbReference>
<evidence type="ECO:0000259" key="7">
    <source>
        <dbReference type="PROSITE" id="PS50043"/>
    </source>
</evidence>
<dbReference type="SUPFAM" id="SSF52172">
    <property type="entry name" value="CheY-like"/>
    <property type="match status" value="1"/>
</dbReference>
<keyword evidence="4 9" id="KW-0238">DNA-binding</keyword>
<dbReference type="RefSeq" id="WP_084935434.1">
    <property type="nucleotide sequence ID" value="NZ_MLFR01000015.1"/>
</dbReference>
<feature type="domain" description="Response regulatory" evidence="8">
    <location>
        <begin position="3"/>
        <end position="118"/>
    </location>
</feature>
<dbReference type="OrthoDB" id="9796655at2"/>
<keyword evidence="3" id="KW-0805">Transcription regulation</keyword>
<feature type="domain" description="HTH luxR-type" evidence="7">
    <location>
        <begin position="141"/>
        <end position="206"/>
    </location>
</feature>
<evidence type="ECO:0000256" key="5">
    <source>
        <dbReference type="ARBA" id="ARBA00023163"/>
    </source>
</evidence>
<dbReference type="SMART" id="SM00421">
    <property type="entry name" value="HTH_LUXR"/>
    <property type="match status" value="1"/>
</dbReference>
<keyword evidence="2" id="KW-0902">Two-component regulatory system</keyword>
<dbReference type="SUPFAM" id="SSF46894">
    <property type="entry name" value="C-terminal effector domain of the bipartite response regulators"/>
    <property type="match status" value="1"/>
</dbReference>
<reference evidence="9 10" key="1">
    <citation type="journal article" date="2017" name="Antonie Van Leeuwenhoek">
        <title>Phylogenomic resolution of the bacterial genus Pantoea and its relationship with Erwinia and Tatumella.</title>
        <authorList>
            <person name="Palmer M."/>
            <person name="Steenkamp E.T."/>
            <person name="Coetzee M.P."/>
            <person name="Chan W.Y."/>
            <person name="van Zyl E."/>
            <person name="De Maayer P."/>
            <person name="Coutinho T.A."/>
            <person name="Blom J."/>
            <person name="Smits T.H."/>
            <person name="Duffy B."/>
            <person name="Venter S.N."/>
        </authorList>
    </citation>
    <scope>NUCLEOTIDE SEQUENCE [LARGE SCALE GENOMIC DNA]</scope>
    <source>
        <strain evidence="9 10">LMG 26275</strain>
    </source>
</reference>
<keyword evidence="1 6" id="KW-0597">Phosphoprotein</keyword>
<dbReference type="PANTHER" id="PTHR43214">
    <property type="entry name" value="TWO-COMPONENT RESPONSE REGULATOR"/>
    <property type="match status" value="1"/>
</dbReference>
<dbReference type="AlphaFoldDB" id="A0A1X1CVI8"/>
<evidence type="ECO:0000256" key="4">
    <source>
        <dbReference type="ARBA" id="ARBA00023125"/>
    </source>
</evidence>
<dbReference type="InterPro" id="IPR011006">
    <property type="entry name" value="CheY-like_superfamily"/>
</dbReference>
<evidence type="ECO:0000259" key="8">
    <source>
        <dbReference type="PROSITE" id="PS50110"/>
    </source>
</evidence>
<name>A0A1X1CVI8_9GAMM</name>
<dbReference type="Proteomes" id="UP000193558">
    <property type="component" value="Unassembled WGS sequence"/>
</dbReference>
<dbReference type="GO" id="GO:0006355">
    <property type="term" value="P:regulation of DNA-templated transcription"/>
    <property type="evidence" value="ECO:0007669"/>
    <property type="project" value="InterPro"/>
</dbReference>
<dbReference type="Gene3D" id="3.40.50.2300">
    <property type="match status" value="1"/>
</dbReference>
<dbReference type="PROSITE" id="PS50110">
    <property type="entry name" value="RESPONSE_REGULATORY"/>
    <property type="match status" value="1"/>
</dbReference>
<evidence type="ECO:0000313" key="10">
    <source>
        <dbReference type="Proteomes" id="UP000193558"/>
    </source>
</evidence>
<dbReference type="CDD" id="cd06170">
    <property type="entry name" value="LuxR_C_like"/>
    <property type="match status" value="1"/>
</dbReference>
<dbReference type="PROSITE" id="PS50043">
    <property type="entry name" value="HTH_LUXR_2"/>
    <property type="match status" value="1"/>
</dbReference>
<gene>
    <name evidence="9" type="ORF">HA51_14845</name>
</gene>
<dbReference type="InterPro" id="IPR058245">
    <property type="entry name" value="NreC/VraR/RcsB-like_REC"/>
</dbReference>
<dbReference type="SMART" id="SM00448">
    <property type="entry name" value="REC"/>
    <property type="match status" value="1"/>
</dbReference>
<dbReference type="InterPro" id="IPR001789">
    <property type="entry name" value="Sig_transdc_resp-reg_receiver"/>
</dbReference>
<keyword evidence="5" id="KW-0804">Transcription</keyword>
<dbReference type="PANTHER" id="PTHR43214:SF41">
    <property type="entry name" value="NITRATE_NITRITE RESPONSE REGULATOR PROTEIN NARP"/>
    <property type="match status" value="1"/>
</dbReference>
<evidence type="ECO:0000256" key="2">
    <source>
        <dbReference type="ARBA" id="ARBA00023012"/>
    </source>
</evidence>
<dbReference type="InterPro" id="IPR039420">
    <property type="entry name" value="WalR-like"/>
</dbReference>
<dbReference type="EMBL" id="MLFR01000015">
    <property type="protein sequence ID" value="ORM68436.1"/>
    <property type="molecule type" value="Genomic_DNA"/>
</dbReference>
<dbReference type="PRINTS" id="PR00038">
    <property type="entry name" value="HTHLUXR"/>
</dbReference>
<evidence type="ECO:0000256" key="6">
    <source>
        <dbReference type="PROSITE-ProRule" id="PRU00169"/>
    </source>
</evidence>
<dbReference type="GO" id="GO:0003677">
    <property type="term" value="F:DNA binding"/>
    <property type="evidence" value="ECO:0007669"/>
    <property type="project" value="UniProtKB-KW"/>
</dbReference>
<protein>
    <submittedName>
        <fullName evidence="9">DNA-binding response regulator</fullName>
    </submittedName>
</protein>
<feature type="modified residue" description="4-aspartylphosphate" evidence="6">
    <location>
        <position position="53"/>
    </location>
</feature>
<proteinExistence type="predicted"/>
<accession>A0A1X1CVI8</accession>
<dbReference type="Pfam" id="PF00072">
    <property type="entry name" value="Response_reg"/>
    <property type="match status" value="1"/>
</dbReference>
<comment type="caution">
    <text evidence="9">The sequence shown here is derived from an EMBL/GenBank/DDBJ whole genome shotgun (WGS) entry which is preliminary data.</text>
</comment>
<dbReference type="Pfam" id="PF00196">
    <property type="entry name" value="GerE"/>
    <property type="match status" value="1"/>
</dbReference>
<evidence type="ECO:0000256" key="1">
    <source>
        <dbReference type="ARBA" id="ARBA00022553"/>
    </source>
</evidence>
<evidence type="ECO:0000256" key="3">
    <source>
        <dbReference type="ARBA" id="ARBA00023015"/>
    </source>
</evidence>
<dbReference type="GO" id="GO:0000160">
    <property type="term" value="P:phosphorelay signal transduction system"/>
    <property type="evidence" value="ECO:0007669"/>
    <property type="project" value="InterPro"/>
</dbReference>
<dbReference type="InterPro" id="IPR016032">
    <property type="entry name" value="Sig_transdc_resp-reg_C-effctor"/>
</dbReference>
<sequence>MKNVLIVDDHPVMRFAIKLLVEKQNMSVIAEDNDGLRALVLVKNLQPDLLIIDIDIPSLNGIDVVQRIRHQGFHIAILILSGKDSEHYVRRCAAAGADGFISKRKDLTALADALTALRRGYGYFPASRSRRLMMADAHNSVQDKIATLSAREIDVMRYLAQGLKIVEIAKAMKVSDKTISTYKCRMMEKLELKNMIDLYDFTQRHNLD</sequence>
<organism evidence="9 10">
    <name type="scientific">Pantoea rwandensis</name>
    <dbReference type="NCBI Taxonomy" id="1076550"/>
    <lineage>
        <taxon>Bacteria</taxon>
        <taxon>Pseudomonadati</taxon>
        <taxon>Pseudomonadota</taxon>
        <taxon>Gammaproteobacteria</taxon>
        <taxon>Enterobacterales</taxon>
        <taxon>Erwiniaceae</taxon>
        <taxon>Pantoea</taxon>
    </lineage>
</organism>
<evidence type="ECO:0000313" key="9">
    <source>
        <dbReference type="EMBL" id="ORM68436.1"/>
    </source>
</evidence>